<evidence type="ECO:0008006" key="4">
    <source>
        <dbReference type="Google" id="ProtNLM"/>
    </source>
</evidence>
<dbReference type="SUPFAM" id="SSF51695">
    <property type="entry name" value="PLC-like phosphodiesterases"/>
    <property type="match status" value="1"/>
</dbReference>
<gene>
    <name evidence="2" type="ORF">CJ199_07805</name>
</gene>
<protein>
    <recommendedName>
        <fullName evidence="4">GP-PDE domain-containing protein</fullName>
    </recommendedName>
</protein>
<dbReference type="OrthoDB" id="4807236at2"/>
<dbReference type="RefSeq" id="WP_102238934.1">
    <property type="nucleotide sequence ID" value="NZ_PNHK01000003.1"/>
</dbReference>
<dbReference type="Gene3D" id="3.20.20.190">
    <property type="entry name" value="Phosphatidylinositol (PI) phosphodiesterase"/>
    <property type="match status" value="1"/>
</dbReference>
<sequence>MPSSPESKSERRTIAPLIAGAIVVVAVLAVVIFNWLKPTPQLTVEMLKSPVVGGYAAGGDLYPPTSEFAVGEMAKFGYLPELPVARTSDGVLVAATDSLLSERMGMNKPISEVTSEEFLNTQITPPTENGKPSSPLTIEKALTEYGKSTVFVFTIEAENDARDVAELVKEHSQVDSVIFRSQDPGVLKVAQDENITSIVPNPQGSPEELKQAGVDMVDVGADADPQPYADAGLKVWAHGVKDPNHLSDLATKGFYGAFSGNPFSIQPSSVKTD</sequence>
<dbReference type="EMBL" id="PNHK01000003">
    <property type="protein sequence ID" value="PMD04993.1"/>
    <property type="molecule type" value="Genomic_DNA"/>
</dbReference>
<evidence type="ECO:0000313" key="3">
    <source>
        <dbReference type="Proteomes" id="UP000235598"/>
    </source>
</evidence>
<evidence type="ECO:0000313" key="2">
    <source>
        <dbReference type="EMBL" id="PMD04993.1"/>
    </source>
</evidence>
<keyword evidence="1" id="KW-0472">Membrane</keyword>
<dbReference type="AlphaFoldDB" id="A0A2N6VLU6"/>
<accession>A0A2N6VLU6</accession>
<keyword evidence="1" id="KW-0812">Transmembrane</keyword>
<comment type="caution">
    <text evidence="2">The sequence shown here is derived from an EMBL/GenBank/DDBJ whole genome shotgun (WGS) entry which is preliminary data.</text>
</comment>
<dbReference type="GO" id="GO:0006629">
    <property type="term" value="P:lipid metabolic process"/>
    <property type="evidence" value="ECO:0007669"/>
    <property type="project" value="InterPro"/>
</dbReference>
<organism evidence="2 3">
    <name type="scientific">Brevibacterium paucivorans</name>
    <dbReference type="NCBI Taxonomy" id="170994"/>
    <lineage>
        <taxon>Bacteria</taxon>
        <taxon>Bacillati</taxon>
        <taxon>Actinomycetota</taxon>
        <taxon>Actinomycetes</taxon>
        <taxon>Micrococcales</taxon>
        <taxon>Brevibacteriaceae</taxon>
        <taxon>Brevibacterium</taxon>
    </lineage>
</organism>
<feature type="transmembrane region" description="Helical" evidence="1">
    <location>
        <begin position="14"/>
        <end position="36"/>
    </location>
</feature>
<keyword evidence="1" id="KW-1133">Transmembrane helix</keyword>
<dbReference type="Proteomes" id="UP000235598">
    <property type="component" value="Unassembled WGS sequence"/>
</dbReference>
<dbReference type="GO" id="GO:0008081">
    <property type="term" value="F:phosphoric diester hydrolase activity"/>
    <property type="evidence" value="ECO:0007669"/>
    <property type="project" value="InterPro"/>
</dbReference>
<proteinExistence type="predicted"/>
<reference evidence="2 3" key="1">
    <citation type="submission" date="2017-09" db="EMBL/GenBank/DDBJ databases">
        <title>Bacterial strain isolated from the female urinary microbiota.</title>
        <authorList>
            <person name="Thomas-White K."/>
            <person name="Kumar N."/>
            <person name="Forster S."/>
            <person name="Putonti C."/>
            <person name="Lawley T."/>
            <person name="Wolfe A.J."/>
        </authorList>
    </citation>
    <scope>NUCLEOTIDE SEQUENCE [LARGE SCALE GENOMIC DNA]</scope>
    <source>
        <strain evidence="2 3">UMB1301</strain>
    </source>
</reference>
<dbReference type="InterPro" id="IPR017946">
    <property type="entry name" value="PLC-like_Pdiesterase_TIM-brl"/>
</dbReference>
<name>A0A2N6VLU6_9MICO</name>
<evidence type="ECO:0000256" key="1">
    <source>
        <dbReference type="SAM" id="Phobius"/>
    </source>
</evidence>